<evidence type="ECO:0000313" key="1">
    <source>
        <dbReference type="EMBL" id="QQX23910.1"/>
    </source>
</evidence>
<dbReference type="Proteomes" id="UP000595512">
    <property type="component" value="Chromosome"/>
</dbReference>
<dbReference type="GO" id="GO:0016757">
    <property type="term" value="F:glycosyltransferase activity"/>
    <property type="evidence" value="ECO:0007669"/>
    <property type="project" value="TreeGrafter"/>
</dbReference>
<protein>
    <submittedName>
        <fullName evidence="1">Glycosyltransferase</fullName>
    </submittedName>
</protein>
<name>A0AB37HAH5_9BACI</name>
<dbReference type="PANTHER" id="PTHR12526">
    <property type="entry name" value="GLYCOSYLTRANSFERASE"/>
    <property type="match status" value="1"/>
</dbReference>
<dbReference type="KEGG" id="hspo:JGZ69_13815"/>
<dbReference type="Gene3D" id="3.40.50.2000">
    <property type="entry name" value="Glycogen Phosphorylase B"/>
    <property type="match status" value="2"/>
</dbReference>
<dbReference type="RefSeq" id="WP_107920347.1">
    <property type="nucleotide sequence ID" value="NZ_CP066701.1"/>
</dbReference>
<sequence>MSEKENLILKTLHDNDLILANKLLKQYESEQINQSSYYFLNACFFIKKGNLTNGWLWLWRGLELFPEDKKLLYLMWMISQLLGRRGQEQVYKEKKELLNNNIEIAFQLPFDLDSYEKENIQSSFSVLQGSMEIANQMNTLSQGLKRLGISSHTLNYYPYYLNYVSDYEWSLIGQRSTPTINTQLRKLTEEFLLNYDVFHFHWGTSLTLDWSDIPILKASEKEIVMQHWGSDVRLISEAKKLNPYALVKNANEDLIKWNLQKLSQQIKHCVVFDMELYHYVKDYYENVSVIPAMVDMDQYQPSVNEKKKNKLLIAHAPTSPYIKGTQYILKAIESLKDQYNFDFITVQGKSHEEAIQIYREADLIIDQLHIGSYGLFAIETMAMSKPVICWISDYMKENYPKDLPIIIANPDTIKDCIENALKNLDMLPEIGKRGRAYVEKNHDMVKNSKQMLSLYRTIQKN</sequence>
<dbReference type="SUPFAM" id="SSF53756">
    <property type="entry name" value="UDP-Glycosyltransferase/glycogen phosphorylase"/>
    <property type="match status" value="1"/>
</dbReference>
<dbReference type="AlphaFoldDB" id="A0AB37HAH5"/>
<organism evidence="1 2">
    <name type="scientific">Heyndrickxia sporothermodurans</name>
    <dbReference type="NCBI Taxonomy" id="46224"/>
    <lineage>
        <taxon>Bacteria</taxon>
        <taxon>Bacillati</taxon>
        <taxon>Bacillota</taxon>
        <taxon>Bacilli</taxon>
        <taxon>Bacillales</taxon>
        <taxon>Bacillaceae</taxon>
        <taxon>Heyndrickxia</taxon>
    </lineage>
</organism>
<reference evidence="1 2" key="1">
    <citation type="submission" date="2020-12" db="EMBL/GenBank/DDBJ databases">
        <title>Taxonomic evaluation of the Bacillus sporothermodurans group of bacteria based on whole genome sequences.</title>
        <authorList>
            <person name="Fiedler G."/>
            <person name="Herbstmann A.-D."/>
            <person name="Doll E."/>
            <person name="Wenning M."/>
            <person name="Brinks E."/>
            <person name="Kabisch J."/>
            <person name="Breitenwieser F."/>
            <person name="Lappann M."/>
            <person name="Boehnlein C."/>
            <person name="Franz C."/>
        </authorList>
    </citation>
    <scope>NUCLEOTIDE SEQUENCE [LARGE SCALE GENOMIC DNA]</scope>
    <source>
        <strain evidence="1 2">DSM 10599</strain>
    </source>
</reference>
<gene>
    <name evidence="1" type="ORF">JGZ69_13815</name>
</gene>
<dbReference type="PANTHER" id="PTHR12526:SF625">
    <property type="entry name" value="PHOSPHATIDYLINOSITOL GLYCAN-CLASS A"/>
    <property type="match status" value="1"/>
</dbReference>
<dbReference type="EMBL" id="CP066701">
    <property type="protein sequence ID" value="QQX23910.1"/>
    <property type="molecule type" value="Genomic_DNA"/>
</dbReference>
<evidence type="ECO:0000313" key="2">
    <source>
        <dbReference type="Proteomes" id="UP000595512"/>
    </source>
</evidence>
<proteinExistence type="predicted"/>
<accession>A0AB37HAH5</accession>